<gene>
    <name evidence="2" type="ORF">CHTY_000700</name>
</gene>
<sequence>MSSFWKSFIDISRQFTFFLSYFFGFVSGFIFFGVFYCYLSLRKVRQNFAHSKPEKSDVDEKVIIQLIENKKHFFKTKMKQDKDNFGNLLLMSVKELILEIVKQFYPNSQYPYLELTIDESLVLMLYINQRIDSIFQNKILILFRKMTLKRIFVIRETIVNKNILQKVQKVKKITNTFNNIKNFINPFHWIKKVIFDKPLELIFIKIGISLIGITGEEFYKIYSKKIFNNEGDIEKELQEVLESMTNTNNGKK</sequence>
<keyword evidence="3" id="KW-1185">Reference proteome</keyword>
<evidence type="ECO:0008006" key="4">
    <source>
        <dbReference type="Google" id="ProtNLM"/>
    </source>
</evidence>
<keyword evidence="1" id="KW-0472">Membrane</keyword>
<keyword evidence="1" id="KW-0812">Transmembrane</keyword>
<evidence type="ECO:0000313" key="2">
    <source>
        <dbReference type="EMBL" id="MBP5835752.1"/>
    </source>
</evidence>
<reference evidence="2" key="1">
    <citation type="submission" date="2021-04" db="EMBL/GenBank/DDBJ databases">
        <title>Genomic features of Candidatus Phytoplasma meliae isolate ChTYXIII (1SrXIII-G).</title>
        <authorList>
            <person name="Fernandez F.D."/>
            <person name="Conci L.R."/>
        </authorList>
    </citation>
    <scope>NUCLEOTIDE SEQUENCE [LARGE SCALE GENOMIC DNA]</scope>
    <source>
        <strain evidence="2">ChTYXIII-Mo</strain>
    </source>
</reference>
<keyword evidence="1" id="KW-1133">Transmembrane helix</keyword>
<dbReference type="Proteomes" id="UP001195571">
    <property type="component" value="Unassembled WGS sequence"/>
</dbReference>
<comment type="caution">
    <text evidence="2">The sequence shown here is derived from an EMBL/GenBank/DDBJ whole genome shotgun (WGS) entry which is preliminary data.</text>
</comment>
<protein>
    <recommendedName>
        <fullName evidence="4">Transmembrane protein</fullName>
    </recommendedName>
</protein>
<organism evidence="2 3">
    <name type="scientific">Candidatus Phytoplasma meliae</name>
    <dbReference type="NCBI Taxonomy" id="1848402"/>
    <lineage>
        <taxon>Bacteria</taxon>
        <taxon>Bacillati</taxon>
        <taxon>Mycoplasmatota</taxon>
        <taxon>Mollicutes</taxon>
        <taxon>Acholeplasmatales</taxon>
        <taxon>Acholeplasmataceae</taxon>
        <taxon>Candidatus Phytoplasma</taxon>
        <taxon>16SrXIII (Mexican periwinkle virescence group)</taxon>
    </lineage>
</organism>
<evidence type="ECO:0000256" key="1">
    <source>
        <dbReference type="SAM" id="Phobius"/>
    </source>
</evidence>
<feature type="transmembrane region" description="Helical" evidence="1">
    <location>
        <begin position="15"/>
        <end position="39"/>
    </location>
</feature>
<accession>A0ABS5CXQ3</accession>
<proteinExistence type="predicted"/>
<dbReference type="RefSeq" id="WP_203552012.1">
    <property type="nucleotide sequence ID" value="NZ_JACAOD020000001.1"/>
</dbReference>
<name>A0ABS5CXQ3_9MOLU</name>
<evidence type="ECO:0000313" key="3">
    <source>
        <dbReference type="Proteomes" id="UP001195571"/>
    </source>
</evidence>
<dbReference type="EMBL" id="JACAOD020000001">
    <property type="protein sequence ID" value="MBP5835752.1"/>
    <property type="molecule type" value="Genomic_DNA"/>
</dbReference>